<dbReference type="GO" id="GO:0016740">
    <property type="term" value="F:transferase activity"/>
    <property type="evidence" value="ECO:0007669"/>
    <property type="project" value="UniProtKB-KW"/>
</dbReference>
<evidence type="ECO:0000259" key="5">
    <source>
        <dbReference type="Pfam" id="PF03109"/>
    </source>
</evidence>
<dbReference type="RefSeq" id="WP_104231401.1">
    <property type="nucleotide sequence ID" value="NZ_PSNW01000009.1"/>
</dbReference>
<evidence type="ECO:0000256" key="2">
    <source>
        <dbReference type="ARBA" id="ARBA00022679"/>
    </source>
</evidence>
<dbReference type="EMBL" id="PSNW01000009">
    <property type="protein sequence ID" value="PPE72957.1"/>
    <property type="molecule type" value="Genomic_DNA"/>
</dbReference>
<protein>
    <submittedName>
        <fullName evidence="6">ABC transporter</fullName>
    </submittedName>
</protein>
<sequence>MTEDRKGGKGSISSLKTRPLERNIAMTMLGLGAGGKIAAHSIANLFRDESTRERADRDFYKRQAEILADELGKLKGSVMKAGQMMSLYGQYFLPEEAVDVLSSLQDDTPPVAWHVVLPVLERGIGRDRLRELDVDEKPLAAASLGQAHRARRRRDGQELVIKIQYPGVADAIESDIRTLSRLLMMTRLAPKGLDLEPVFNEVREMLHREVDYETERHFTQTFAEKLRDDPRFVVPRVFGEYCSDRVLTTSFEHGNHVRDDAVQRLPQARRNALSAAFVEVFLKEFFRWHMVQSDPHFGNYRIRPDADGQDRIVLLDFGATRVFGRGFVESYADIVRGAIERDREAILRGGIDIGLMKAGFPKSVLDTFVQLCETIVEPFGDAAHMPERLRNDKGEYLWGASDLPMRAGRMAASNALSVHFKVPPREIVFLHRRLAGVFIMLATLHGELNARDMLLKYLKEE</sequence>
<dbReference type="InterPro" id="IPR011009">
    <property type="entry name" value="Kinase-like_dom_sf"/>
</dbReference>
<dbReference type="PANTHER" id="PTHR43851">
    <property type="match status" value="1"/>
</dbReference>
<keyword evidence="4" id="KW-0067">ATP-binding</keyword>
<dbReference type="Proteomes" id="UP000238220">
    <property type="component" value="Unassembled WGS sequence"/>
</dbReference>
<dbReference type="InterPro" id="IPR004147">
    <property type="entry name" value="ABC1_dom"/>
</dbReference>
<dbReference type="CDD" id="cd13970">
    <property type="entry name" value="ABC1_ADCK3"/>
    <property type="match status" value="1"/>
</dbReference>
<accession>A0A2S5TDI9</accession>
<evidence type="ECO:0000256" key="3">
    <source>
        <dbReference type="ARBA" id="ARBA00022741"/>
    </source>
</evidence>
<dbReference type="InterPro" id="IPR051409">
    <property type="entry name" value="Atypical_kinase_ADCK"/>
</dbReference>
<keyword evidence="3" id="KW-0547">Nucleotide-binding</keyword>
<name>A0A2S5TDI9_9GAMM</name>
<keyword evidence="7" id="KW-1185">Reference proteome</keyword>
<gene>
    <name evidence="6" type="ORF">C3942_16190</name>
</gene>
<dbReference type="InterPro" id="IPR034646">
    <property type="entry name" value="ADCK3_dom"/>
</dbReference>
<evidence type="ECO:0000313" key="7">
    <source>
        <dbReference type="Proteomes" id="UP000238220"/>
    </source>
</evidence>
<dbReference type="PANTHER" id="PTHR43851:SF3">
    <property type="entry name" value="COENZYME Q8"/>
    <property type="match status" value="1"/>
</dbReference>
<dbReference type="Pfam" id="PF03109">
    <property type="entry name" value="ABC1"/>
    <property type="match status" value="1"/>
</dbReference>
<evidence type="ECO:0000313" key="6">
    <source>
        <dbReference type="EMBL" id="PPE72957.1"/>
    </source>
</evidence>
<feature type="domain" description="ABC1 atypical kinase-like" evidence="5">
    <location>
        <begin position="104"/>
        <end position="347"/>
    </location>
</feature>
<proteinExistence type="inferred from homology"/>
<reference evidence="6 7" key="1">
    <citation type="submission" date="2018-02" db="EMBL/GenBank/DDBJ databases">
        <title>Genome sequencing of Solimonas sp. HR-BB.</title>
        <authorList>
            <person name="Lee Y."/>
            <person name="Jeon C.O."/>
        </authorList>
    </citation>
    <scope>NUCLEOTIDE SEQUENCE [LARGE SCALE GENOMIC DNA]</scope>
    <source>
        <strain evidence="6 7">HR-BB</strain>
    </source>
</reference>
<comment type="similarity">
    <text evidence="1">Belongs to the protein kinase superfamily. ADCK protein kinase family.</text>
</comment>
<comment type="caution">
    <text evidence="6">The sequence shown here is derived from an EMBL/GenBank/DDBJ whole genome shotgun (WGS) entry which is preliminary data.</text>
</comment>
<evidence type="ECO:0000256" key="4">
    <source>
        <dbReference type="ARBA" id="ARBA00022840"/>
    </source>
</evidence>
<evidence type="ECO:0000256" key="1">
    <source>
        <dbReference type="ARBA" id="ARBA00009670"/>
    </source>
</evidence>
<dbReference type="SUPFAM" id="SSF56112">
    <property type="entry name" value="Protein kinase-like (PK-like)"/>
    <property type="match status" value="1"/>
</dbReference>
<keyword evidence="2" id="KW-0808">Transferase</keyword>
<organism evidence="6 7">
    <name type="scientific">Solimonas fluminis</name>
    <dbReference type="NCBI Taxonomy" id="2086571"/>
    <lineage>
        <taxon>Bacteria</taxon>
        <taxon>Pseudomonadati</taxon>
        <taxon>Pseudomonadota</taxon>
        <taxon>Gammaproteobacteria</taxon>
        <taxon>Nevskiales</taxon>
        <taxon>Nevskiaceae</taxon>
        <taxon>Solimonas</taxon>
    </lineage>
</organism>
<dbReference type="GO" id="GO:0006744">
    <property type="term" value="P:ubiquinone biosynthetic process"/>
    <property type="evidence" value="ECO:0007669"/>
    <property type="project" value="TreeGrafter"/>
</dbReference>
<dbReference type="GO" id="GO:0005524">
    <property type="term" value="F:ATP binding"/>
    <property type="evidence" value="ECO:0007669"/>
    <property type="project" value="UniProtKB-KW"/>
</dbReference>
<dbReference type="OrthoDB" id="9795390at2"/>
<dbReference type="AlphaFoldDB" id="A0A2S5TDI9"/>